<dbReference type="PROSITE" id="PS51257">
    <property type="entry name" value="PROKAR_LIPOPROTEIN"/>
    <property type="match status" value="1"/>
</dbReference>
<dbReference type="EMBL" id="FNOU01000006">
    <property type="protein sequence ID" value="SDX73193.1"/>
    <property type="molecule type" value="Genomic_DNA"/>
</dbReference>
<proteinExistence type="predicted"/>
<dbReference type="RefSeq" id="WP_090244193.1">
    <property type="nucleotide sequence ID" value="NZ_FNOU01000006.1"/>
</dbReference>
<evidence type="ECO:0000313" key="1">
    <source>
        <dbReference type="EMBL" id="SDX73193.1"/>
    </source>
</evidence>
<dbReference type="Gene3D" id="2.120.10.30">
    <property type="entry name" value="TolB, C-terminal domain"/>
    <property type="match status" value="1"/>
</dbReference>
<gene>
    <name evidence="1" type="ORF">SAMN04488579_10684</name>
</gene>
<evidence type="ECO:0000313" key="2">
    <source>
        <dbReference type="Proteomes" id="UP000199652"/>
    </source>
</evidence>
<protein>
    <recommendedName>
        <fullName evidence="3">TolB protein</fullName>
    </recommendedName>
</protein>
<name>A0A1H3E390_EUBBA</name>
<dbReference type="AlphaFoldDB" id="A0A1H3E390"/>
<organism evidence="1 2">
    <name type="scientific">Eubacterium barkeri</name>
    <name type="common">Clostridium barkeri</name>
    <dbReference type="NCBI Taxonomy" id="1528"/>
    <lineage>
        <taxon>Bacteria</taxon>
        <taxon>Bacillati</taxon>
        <taxon>Bacillota</taxon>
        <taxon>Clostridia</taxon>
        <taxon>Eubacteriales</taxon>
        <taxon>Eubacteriaceae</taxon>
        <taxon>Eubacterium</taxon>
    </lineage>
</organism>
<reference evidence="2" key="1">
    <citation type="submission" date="2016-10" db="EMBL/GenBank/DDBJ databases">
        <authorList>
            <person name="Varghese N."/>
            <person name="Submissions S."/>
        </authorList>
    </citation>
    <scope>NUCLEOTIDE SEQUENCE [LARGE SCALE GENOMIC DNA]</scope>
    <source>
        <strain evidence="2">VPI 5359</strain>
    </source>
</reference>
<dbReference type="SUPFAM" id="SSF82171">
    <property type="entry name" value="DPP6 N-terminal domain-like"/>
    <property type="match status" value="1"/>
</dbReference>
<dbReference type="OrthoDB" id="1776895at2"/>
<keyword evidence="2" id="KW-1185">Reference proteome</keyword>
<dbReference type="InterPro" id="IPR011042">
    <property type="entry name" value="6-blade_b-propeller_TolB-like"/>
</dbReference>
<accession>A0A1H3E390</accession>
<dbReference type="STRING" id="1528.SAMN04488579_10684"/>
<evidence type="ECO:0008006" key="3">
    <source>
        <dbReference type="Google" id="ProtNLM"/>
    </source>
</evidence>
<sequence length="373" mass="41452">MNKGLKIIAILLISSLMLGLTGCRSFFVPRNAPITVTNATDGAILSEKKLTALGRGSLMDINAAGDYLLTSGTSDTPPITYNLDLYRLDTGSGSWSILNFINSDKRQRGAIFAGNGSGVFYIEKGTLPSDGSEILQLVWTSLDRTSTRVLSSQGENIISPLTVVGDDMVLFINDKHELVMTNPAGERRTYTMETGFTIKQLDYNIKTKTIYFIGSPTAGEENNLYSMALDNDGQKLKPSRLAQDVNWLDVSTVSSDVLYIQRNIPTDKLFIYSPEKKLKTEISQGNYTQAFFDRNTDHIIAAQFDDSDIPQYQSIWIIGIDGKNKQQMLSPHLLSSNIRISPTSDAIYFSALEEDPTMNDQQRDMLYAITYRP</sequence>
<dbReference type="Proteomes" id="UP000199652">
    <property type="component" value="Unassembled WGS sequence"/>
</dbReference>